<gene>
    <name evidence="9" type="ORF">THC_0194</name>
</gene>
<reference evidence="10" key="2">
    <citation type="journal article" date="2016" name="Int. J. Syst. Evol. Microbiol.">
        <title>Caldimicrobium thiodismutans sp. nov., a sulfur-disproportionating bacterium isolated from a hot spring.</title>
        <authorList>
            <person name="Kojima H."/>
            <person name="Umezawa K."/>
            <person name="Fukui M."/>
        </authorList>
    </citation>
    <scope>NUCLEOTIDE SEQUENCE [LARGE SCALE GENOMIC DNA]</scope>
    <source>
        <strain evidence="10">TF1</strain>
    </source>
</reference>
<evidence type="ECO:0000256" key="6">
    <source>
        <dbReference type="RuleBase" id="RU362062"/>
    </source>
</evidence>
<dbReference type="RefSeq" id="WP_068512025.1">
    <property type="nucleotide sequence ID" value="NZ_AP014945.1"/>
</dbReference>
<dbReference type="OrthoDB" id="9794148at2"/>
<evidence type="ECO:0000256" key="4">
    <source>
        <dbReference type="ARBA" id="ARBA00023143"/>
    </source>
</evidence>
<dbReference type="EMBL" id="AP014945">
    <property type="protein sequence ID" value="BAU22594.1"/>
    <property type="molecule type" value="Genomic_DNA"/>
</dbReference>
<evidence type="ECO:0000259" key="8">
    <source>
        <dbReference type="Pfam" id="PF06429"/>
    </source>
</evidence>
<evidence type="ECO:0000256" key="1">
    <source>
        <dbReference type="ARBA" id="ARBA00004117"/>
    </source>
</evidence>
<keyword evidence="9" id="KW-0282">Flagellum</keyword>
<dbReference type="PATRIC" id="fig|1653476.3.peg.200"/>
<dbReference type="PANTHER" id="PTHR30435">
    <property type="entry name" value="FLAGELLAR PROTEIN"/>
    <property type="match status" value="1"/>
</dbReference>
<dbReference type="GO" id="GO:0071978">
    <property type="term" value="P:bacterial-type flagellum-dependent swarming motility"/>
    <property type="evidence" value="ECO:0007669"/>
    <property type="project" value="TreeGrafter"/>
</dbReference>
<feature type="domain" description="Flagellar basal-body/hook protein C-terminal" evidence="8">
    <location>
        <begin position="91"/>
        <end position="133"/>
    </location>
</feature>
<dbReference type="KEGG" id="cthi:THC_0194"/>
<protein>
    <recommendedName>
        <fullName evidence="3 6">Flagellar basal-body rod protein FlgC</fullName>
    </recommendedName>
</protein>
<comment type="similarity">
    <text evidence="2">Belongs to the flagella basal body rod proteins family.</text>
</comment>
<sequence length="136" mass="14947">MNLLKAGRIAQSGLLAQRVRLNVTASNIANAQVTRTLEGGPYKAKNVILQAVPLSETEPALQQVRVKAIKDDPSPFKEVYDPGHPDADERGIVRYPNVDVITEMVELLSASRAYEANLAVLSTTKSMFLRTLELMK</sequence>
<accession>A0A0U5AL21</accession>
<evidence type="ECO:0000256" key="2">
    <source>
        <dbReference type="ARBA" id="ARBA00009677"/>
    </source>
</evidence>
<dbReference type="STRING" id="1653476.THC_0194"/>
<keyword evidence="9" id="KW-0969">Cilium</keyword>
<dbReference type="AlphaFoldDB" id="A0A0U5AL21"/>
<dbReference type="NCBIfam" id="TIGR01395">
    <property type="entry name" value="FlgC"/>
    <property type="match status" value="1"/>
</dbReference>
<proteinExistence type="inferred from homology"/>
<comment type="subcellular location">
    <subcellularLocation>
        <location evidence="1 6">Bacterial flagellum basal body</location>
    </subcellularLocation>
</comment>
<name>A0A0U5AL21_9BACT</name>
<evidence type="ECO:0000313" key="9">
    <source>
        <dbReference type="EMBL" id="BAU22594.1"/>
    </source>
</evidence>
<evidence type="ECO:0000259" key="7">
    <source>
        <dbReference type="Pfam" id="PF00460"/>
    </source>
</evidence>
<evidence type="ECO:0000256" key="3">
    <source>
        <dbReference type="ARBA" id="ARBA00017941"/>
    </source>
</evidence>
<keyword evidence="10" id="KW-1185">Reference proteome</keyword>
<feature type="domain" description="Flagellar basal body rod protein N-terminal" evidence="7">
    <location>
        <begin position="8"/>
        <end position="34"/>
    </location>
</feature>
<organism evidence="9 10">
    <name type="scientific">Caldimicrobium thiodismutans</name>
    <dbReference type="NCBI Taxonomy" id="1653476"/>
    <lineage>
        <taxon>Bacteria</taxon>
        <taxon>Pseudomonadati</taxon>
        <taxon>Thermodesulfobacteriota</taxon>
        <taxon>Thermodesulfobacteria</taxon>
        <taxon>Thermodesulfobacteriales</taxon>
        <taxon>Thermodesulfobacteriaceae</taxon>
        <taxon>Caldimicrobium</taxon>
    </lineage>
</organism>
<keyword evidence="9" id="KW-0966">Cell projection</keyword>
<dbReference type="Pfam" id="PF06429">
    <property type="entry name" value="Flg_bbr_C"/>
    <property type="match status" value="1"/>
</dbReference>
<comment type="subunit">
    <text evidence="5 6">The basal body constitutes a major portion of the flagellar organelle and consists of four rings (L,P,S, and M) mounted on a central rod. The rod consists of about 26 subunits of FlgG in the distal portion, and FlgB, FlgC and FlgF are thought to build up the proximal portion of the rod with about 6 subunits each.</text>
</comment>
<evidence type="ECO:0000256" key="5">
    <source>
        <dbReference type="ARBA" id="ARBA00025933"/>
    </source>
</evidence>
<evidence type="ECO:0000313" key="10">
    <source>
        <dbReference type="Proteomes" id="UP000068196"/>
    </source>
</evidence>
<dbReference type="InterPro" id="IPR006299">
    <property type="entry name" value="FlgC"/>
</dbReference>
<dbReference type="Proteomes" id="UP000068196">
    <property type="component" value="Chromosome"/>
</dbReference>
<reference evidence="9 10" key="1">
    <citation type="journal article" date="2016" name="Int. J. Syst. Evol. Microbiol.">
        <title>Caldimicrobium thiodismutans sp. nov., a sulfur-disproportionating bacterium isolated from a hot spring, and emended description of the genus Caldimicrobium.</title>
        <authorList>
            <person name="Kojima H."/>
            <person name="Umezawa K."/>
            <person name="Fukui M."/>
        </authorList>
    </citation>
    <scope>NUCLEOTIDE SEQUENCE [LARGE SCALE GENOMIC DNA]</scope>
    <source>
        <strain evidence="9 10">TF1</strain>
    </source>
</reference>
<dbReference type="InterPro" id="IPR001444">
    <property type="entry name" value="Flag_bb_rod_N"/>
</dbReference>
<dbReference type="GO" id="GO:0030694">
    <property type="term" value="C:bacterial-type flagellum basal body, rod"/>
    <property type="evidence" value="ECO:0007669"/>
    <property type="project" value="UniProtKB-UniRule"/>
</dbReference>
<dbReference type="Pfam" id="PF00460">
    <property type="entry name" value="Flg_bb_rod"/>
    <property type="match status" value="1"/>
</dbReference>
<dbReference type="PANTHER" id="PTHR30435:SF2">
    <property type="entry name" value="FLAGELLAR BASAL-BODY ROD PROTEIN FLGC"/>
    <property type="match status" value="1"/>
</dbReference>
<keyword evidence="4 6" id="KW-0975">Bacterial flagellum</keyword>
<dbReference type="InterPro" id="IPR010930">
    <property type="entry name" value="Flg_bb/hook_C_dom"/>
</dbReference>